<feature type="transmembrane region" description="Helical" evidence="1">
    <location>
        <begin position="16"/>
        <end position="34"/>
    </location>
</feature>
<dbReference type="InterPro" id="IPR010994">
    <property type="entry name" value="RuvA_2-like"/>
</dbReference>
<dbReference type="GO" id="GO:0003677">
    <property type="term" value="F:DNA binding"/>
    <property type="evidence" value="ECO:0007669"/>
    <property type="project" value="InterPro"/>
</dbReference>
<dbReference type="InterPro" id="IPR003583">
    <property type="entry name" value="Hlx-hairpin-Hlx_DNA-bd_motif"/>
</dbReference>
<keyword evidence="1" id="KW-0812">Transmembrane</keyword>
<dbReference type="Gene3D" id="1.10.150.310">
    <property type="entry name" value="Tex RuvX-like domain-like"/>
    <property type="match status" value="1"/>
</dbReference>
<proteinExistence type="predicted"/>
<evidence type="ECO:0000256" key="1">
    <source>
        <dbReference type="SAM" id="Phobius"/>
    </source>
</evidence>
<keyword evidence="1" id="KW-1133">Transmembrane helix</keyword>
<name>A0A0R1KI53_9LACO</name>
<dbReference type="STRING" id="1423788.FC78_GL001734"/>
<accession>A0A0R1KI53</accession>
<dbReference type="Gene3D" id="3.10.560.10">
    <property type="entry name" value="Outer membrane lipoprotein wza domain like"/>
    <property type="match status" value="1"/>
</dbReference>
<keyword evidence="4" id="KW-1185">Reference proteome</keyword>
<feature type="domain" description="Helix-hairpin-helix DNA-binding motif class 1" evidence="2">
    <location>
        <begin position="159"/>
        <end position="178"/>
    </location>
</feature>
<evidence type="ECO:0000313" key="3">
    <source>
        <dbReference type="EMBL" id="KRK82928.1"/>
    </source>
</evidence>
<dbReference type="AlphaFoldDB" id="A0A0R1KI53"/>
<protein>
    <submittedName>
        <fullName evidence="3">Competence protein CelA</fullName>
    </submittedName>
</protein>
<organism evidence="3 4">
    <name type="scientific">Companilactobacillus bobalius DSM 19674</name>
    <dbReference type="NCBI Taxonomy" id="1423788"/>
    <lineage>
        <taxon>Bacteria</taxon>
        <taxon>Bacillati</taxon>
        <taxon>Bacillota</taxon>
        <taxon>Bacilli</taxon>
        <taxon>Lactobacillales</taxon>
        <taxon>Lactobacillaceae</taxon>
        <taxon>Companilactobacillus</taxon>
        <taxon>Companilactobacillus bobalius</taxon>
    </lineage>
</organism>
<dbReference type="InterPro" id="IPR051675">
    <property type="entry name" value="Endo/Exo/Phosphatase_dom_1"/>
</dbReference>
<dbReference type="GO" id="GO:0015627">
    <property type="term" value="C:type II protein secretion system complex"/>
    <property type="evidence" value="ECO:0007669"/>
    <property type="project" value="TreeGrafter"/>
</dbReference>
<dbReference type="SMART" id="SM00278">
    <property type="entry name" value="HhH1"/>
    <property type="match status" value="2"/>
</dbReference>
<evidence type="ECO:0000313" key="4">
    <source>
        <dbReference type="Proteomes" id="UP000051515"/>
    </source>
</evidence>
<reference evidence="3 4" key="1">
    <citation type="journal article" date="2015" name="Genome Announc.">
        <title>Expanding the biotechnology potential of lactobacilli through comparative genomics of 213 strains and associated genera.</title>
        <authorList>
            <person name="Sun Z."/>
            <person name="Harris H.M."/>
            <person name="McCann A."/>
            <person name="Guo C."/>
            <person name="Argimon S."/>
            <person name="Zhang W."/>
            <person name="Yang X."/>
            <person name="Jeffery I.B."/>
            <person name="Cooney J.C."/>
            <person name="Kagawa T.F."/>
            <person name="Liu W."/>
            <person name="Song Y."/>
            <person name="Salvetti E."/>
            <person name="Wrobel A."/>
            <person name="Rasinkangas P."/>
            <person name="Parkhill J."/>
            <person name="Rea M.C."/>
            <person name="O'Sullivan O."/>
            <person name="Ritari J."/>
            <person name="Douillard F.P."/>
            <person name="Paul Ross R."/>
            <person name="Yang R."/>
            <person name="Briner A.E."/>
            <person name="Felis G.E."/>
            <person name="de Vos W.M."/>
            <person name="Barrangou R."/>
            <person name="Klaenhammer T.R."/>
            <person name="Caufield P.W."/>
            <person name="Cui Y."/>
            <person name="Zhang H."/>
            <person name="O'Toole P.W."/>
        </authorList>
    </citation>
    <scope>NUCLEOTIDE SEQUENCE [LARGE SCALE GENOMIC DNA]</scope>
    <source>
        <strain evidence="3 4">DSM 19674</strain>
    </source>
</reference>
<sequence>MIEMEEVYQYVRNKKIGLLVSIVALVVGGYFFLFHKTTLTSTVEPKQELATQKDEIKKSKIDSKIKEPQTIVVDVQGAVKKSGVYHVKDKAIVQEVIQTAGGFAANADLRQINQAKRVADQMQIYIPVKGEKTRAPANTNLSGDTQGKKIVNINTATVDDFKNVTGIGPKKAQKVIAYREEHGQFKTLHDLTNVSGIGEKSLSKLKDQLTV</sequence>
<dbReference type="PANTHER" id="PTHR21180">
    <property type="entry name" value="ENDONUCLEASE/EXONUCLEASE/PHOSPHATASE FAMILY DOMAIN-CONTAINING PROTEIN 1"/>
    <property type="match status" value="1"/>
</dbReference>
<keyword evidence="1" id="KW-0472">Membrane</keyword>
<dbReference type="Proteomes" id="UP000051515">
    <property type="component" value="Unassembled WGS sequence"/>
</dbReference>
<feature type="domain" description="Helix-hairpin-helix DNA-binding motif class 1" evidence="2">
    <location>
        <begin position="189"/>
        <end position="208"/>
    </location>
</feature>
<dbReference type="GO" id="GO:0006281">
    <property type="term" value="P:DNA repair"/>
    <property type="evidence" value="ECO:0007669"/>
    <property type="project" value="InterPro"/>
</dbReference>
<dbReference type="NCBIfam" id="TIGR00426">
    <property type="entry name" value="competence protein ComEA helix-hairpin-helix repeat region"/>
    <property type="match status" value="1"/>
</dbReference>
<dbReference type="SUPFAM" id="SSF47781">
    <property type="entry name" value="RuvA domain 2-like"/>
    <property type="match status" value="1"/>
</dbReference>
<evidence type="ECO:0000259" key="2">
    <source>
        <dbReference type="SMART" id="SM00278"/>
    </source>
</evidence>
<dbReference type="Pfam" id="PF12836">
    <property type="entry name" value="HHH_3"/>
    <property type="match status" value="1"/>
</dbReference>
<gene>
    <name evidence="3" type="ORF">FC78_GL001734</name>
</gene>
<dbReference type="Pfam" id="PF10531">
    <property type="entry name" value="SLBB"/>
    <property type="match status" value="1"/>
</dbReference>
<dbReference type="PATRIC" id="fig|1423788.3.peg.1789"/>
<dbReference type="PANTHER" id="PTHR21180:SF32">
    <property type="entry name" value="ENDONUCLEASE_EXONUCLEASE_PHOSPHATASE FAMILY DOMAIN-CONTAINING PROTEIN 1"/>
    <property type="match status" value="1"/>
</dbReference>
<dbReference type="GO" id="GO:0015628">
    <property type="term" value="P:protein secretion by the type II secretion system"/>
    <property type="evidence" value="ECO:0007669"/>
    <property type="project" value="TreeGrafter"/>
</dbReference>
<dbReference type="InterPro" id="IPR004509">
    <property type="entry name" value="Competence_ComEA_HhH"/>
</dbReference>
<comment type="caution">
    <text evidence="3">The sequence shown here is derived from an EMBL/GenBank/DDBJ whole genome shotgun (WGS) entry which is preliminary data.</text>
</comment>
<dbReference type="EMBL" id="AZDY01000037">
    <property type="protein sequence ID" value="KRK82928.1"/>
    <property type="molecule type" value="Genomic_DNA"/>
</dbReference>
<dbReference type="InterPro" id="IPR019554">
    <property type="entry name" value="Soluble_ligand-bd"/>
</dbReference>